<protein>
    <submittedName>
        <fullName evidence="8">WD40 repeat domain-containing protein</fullName>
    </submittedName>
</protein>
<keyword evidence="2" id="KW-0698">rRNA processing</keyword>
<dbReference type="InterPro" id="IPR001680">
    <property type="entry name" value="WD40_rpt"/>
</dbReference>
<dbReference type="PANTHER" id="PTHR19924">
    <property type="entry name" value="UTP15 U3 SMALL NUCLEOLAR RNA-ASSOCIATED PROTEIN 15 FAMILY MEMBER"/>
    <property type="match status" value="1"/>
</dbReference>
<dbReference type="VEuPathDB" id="AmoebaDB:NAEGRDRAFT_79190"/>
<sequence length="551" mass="63081">MFLQKVSRQQTNIELDESHGLRNYTTQNENYVMKNFTEFSPVDSSNFGLVNHIEFHPTRNRQFLITHKNSVQIVDEEYKKIIRYTKFQRDSQLYSASYRPGDGLLFAVGTNSGVVKLFQSYDKELTAQRLNQPIKIIFTSSKNEHDYTAIQLTRFLSQQHSDNILAGSDDGVARLFNIISGKKVREFSRHSDYIKAGCIFSNGTESSNDISSSPDLFATGAYDHLIKVWDVRESDNSACVMQFDHGAPVECVVKHPTAPIMYSCGGNYFKVWDLLQRREMLTMHGSHQKTITSLSLASGGGNYLMTSGLDNLTCFFKIDENYNQIHNISFDGPVMANAISRDERQIVLGLNGPARVLKSQRIDRKVLRADIYREEMTKENYKNFVNSALLNQIFEMQEEIFLPGKRSVNLLHFKSQLSKYNYKLALQKAVTKFKEQPVIVMSLIAELEVRNETLNAINAMDETRLSNVLQFINMHIRDPRFSTSLIPFTQIVLKHYGQVVGLSEKVDNLLRTLRKKINQEIQAQEKLCQLKGILDMLMITNLSYTPKPTVD</sequence>
<keyword evidence="9" id="KW-1185">Reference proteome</keyword>
<dbReference type="OrthoDB" id="431715at2759"/>
<dbReference type="InterPro" id="IPR018983">
    <property type="entry name" value="U3_snoRNA-assocProt_15_C"/>
</dbReference>
<dbReference type="GeneID" id="8859506"/>
<dbReference type="InParanoid" id="D2VA93"/>
<dbReference type="Proteomes" id="UP000006671">
    <property type="component" value="Unassembled WGS sequence"/>
</dbReference>
<gene>
    <name evidence="8" type="ORF">NAEGRDRAFT_79190</name>
</gene>
<accession>D2VA93</accession>
<dbReference type="AlphaFoldDB" id="D2VA93"/>
<feature type="repeat" description="WD" evidence="6">
    <location>
        <begin position="200"/>
        <end position="239"/>
    </location>
</feature>
<evidence type="ECO:0000259" key="7">
    <source>
        <dbReference type="Pfam" id="PF09384"/>
    </source>
</evidence>
<comment type="subcellular location">
    <subcellularLocation>
        <location evidence="1">Nucleus</location>
        <location evidence="1">Nucleolus</location>
    </subcellularLocation>
</comment>
<dbReference type="STRING" id="5762.D2VA93"/>
<keyword evidence="3 6" id="KW-0853">WD repeat</keyword>
<evidence type="ECO:0000313" key="8">
    <source>
        <dbReference type="EMBL" id="EFC46389.1"/>
    </source>
</evidence>
<dbReference type="Gene3D" id="2.130.10.10">
    <property type="entry name" value="YVTN repeat-like/Quinoprotein amine dehydrogenase"/>
    <property type="match status" value="2"/>
</dbReference>
<keyword evidence="4" id="KW-0677">Repeat</keyword>
<dbReference type="FunCoup" id="D2VA93">
    <property type="interactions" value="561"/>
</dbReference>
<dbReference type="SUPFAM" id="SSF50978">
    <property type="entry name" value="WD40 repeat-like"/>
    <property type="match status" value="1"/>
</dbReference>
<dbReference type="eggNOG" id="KOG0310">
    <property type="taxonomic scope" value="Eukaryota"/>
</dbReference>
<dbReference type="GO" id="GO:0005730">
    <property type="term" value="C:nucleolus"/>
    <property type="evidence" value="ECO:0007669"/>
    <property type="project" value="UniProtKB-SubCell"/>
</dbReference>
<keyword evidence="5" id="KW-0539">Nucleus</keyword>
<dbReference type="OMA" id="ATYQVVH"/>
<dbReference type="GO" id="GO:0006364">
    <property type="term" value="P:rRNA processing"/>
    <property type="evidence" value="ECO:0007669"/>
    <property type="project" value="UniProtKB-KW"/>
</dbReference>
<feature type="domain" description="U3 small nucleolar RNA-associated protein 15 C-terminal" evidence="7">
    <location>
        <begin position="396"/>
        <end position="537"/>
    </location>
</feature>
<evidence type="ECO:0000256" key="3">
    <source>
        <dbReference type="ARBA" id="ARBA00022574"/>
    </source>
</evidence>
<dbReference type="Pfam" id="PF00400">
    <property type="entry name" value="WD40"/>
    <property type="match status" value="2"/>
</dbReference>
<dbReference type="InterPro" id="IPR036322">
    <property type="entry name" value="WD40_repeat_dom_sf"/>
</dbReference>
<evidence type="ECO:0000313" key="9">
    <source>
        <dbReference type="Proteomes" id="UP000006671"/>
    </source>
</evidence>
<reference evidence="8 9" key="1">
    <citation type="journal article" date="2010" name="Cell">
        <title>The genome of Naegleria gruberi illuminates early eukaryotic versatility.</title>
        <authorList>
            <person name="Fritz-Laylin L.K."/>
            <person name="Prochnik S.E."/>
            <person name="Ginger M.L."/>
            <person name="Dacks J.B."/>
            <person name="Carpenter M.L."/>
            <person name="Field M.C."/>
            <person name="Kuo A."/>
            <person name="Paredez A."/>
            <person name="Chapman J."/>
            <person name="Pham J."/>
            <person name="Shu S."/>
            <person name="Neupane R."/>
            <person name="Cipriano M."/>
            <person name="Mancuso J."/>
            <person name="Tu H."/>
            <person name="Salamov A."/>
            <person name="Lindquist E."/>
            <person name="Shapiro H."/>
            <person name="Lucas S."/>
            <person name="Grigoriev I.V."/>
            <person name="Cande W.Z."/>
            <person name="Fulton C."/>
            <person name="Rokhsar D.S."/>
            <person name="Dawson S.C."/>
        </authorList>
    </citation>
    <scope>NUCLEOTIDE SEQUENCE [LARGE SCALE GENOMIC DNA]</scope>
    <source>
        <strain evidence="8 9">NEG-M</strain>
    </source>
</reference>
<evidence type="ECO:0000256" key="6">
    <source>
        <dbReference type="PROSITE-ProRule" id="PRU00221"/>
    </source>
</evidence>
<dbReference type="EMBL" id="GG738859">
    <property type="protein sequence ID" value="EFC46389.1"/>
    <property type="molecule type" value="Genomic_DNA"/>
</dbReference>
<evidence type="ECO:0000256" key="2">
    <source>
        <dbReference type="ARBA" id="ARBA00022552"/>
    </source>
</evidence>
<dbReference type="SMART" id="SM00320">
    <property type="entry name" value="WD40"/>
    <property type="match status" value="5"/>
</dbReference>
<dbReference type="PROSITE" id="PS50082">
    <property type="entry name" value="WD_REPEATS_2"/>
    <property type="match status" value="1"/>
</dbReference>
<evidence type="ECO:0000256" key="1">
    <source>
        <dbReference type="ARBA" id="ARBA00004604"/>
    </source>
</evidence>
<dbReference type="KEGG" id="ngr:NAEGRDRAFT_79190"/>
<dbReference type="Pfam" id="PF09384">
    <property type="entry name" value="UTP15_C"/>
    <property type="match status" value="1"/>
</dbReference>
<dbReference type="InterPro" id="IPR015943">
    <property type="entry name" value="WD40/YVTN_repeat-like_dom_sf"/>
</dbReference>
<organism evidence="9">
    <name type="scientific">Naegleria gruberi</name>
    <name type="common">Amoeba</name>
    <dbReference type="NCBI Taxonomy" id="5762"/>
    <lineage>
        <taxon>Eukaryota</taxon>
        <taxon>Discoba</taxon>
        <taxon>Heterolobosea</taxon>
        <taxon>Tetramitia</taxon>
        <taxon>Eutetramitia</taxon>
        <taxon>Vahlkampfiidae</taxon>
        <taxon>Naegleria</taxon>
    </lineage>
</organism>
<proteinExistence type="predicted"/>
<evidence type="ECO:0000256" key="5">
    <source>
        <dbReference type="ARBA" id="ARBA00023242"/>
    </source>
</evidence>
<name>D2VA93_NAEGR</name>
<dbReference type="PANTHER" id="PTHR19924:SF26">
    <property type="entry name" value="U3 SMALL NUCLEOLAR RNA-ASSOCIATED PROTEIN 15 HOMOLOG"/>
    <property type="match status" value="1"/>
</dbReference>
<dbReference type="GO" id="GO:0045943">
    <property type="term" value="P:positive regulation of transcription by RNA polymerase I"/>
    <property type="evidence" value="ECO:0007669"/>
    <property type="project" value="TreeGrafter"/>
</dbReference>
<dbReference type="RefSeq" id="XP_002679133.1">
    <property type="nucleotide sequence ID" value="XM_002679087.1"/>
</dbReference>
<evidence type="ECO:0000256" key="4">
    <source>
        <dbReference type="ARBA" id="ARBA00022737"/>
    </source>
</evidence>